<dbReference type="PANTHER" id="PTHR42716:SF2">
    <property type="entry name" value="L-ASPARTATE OXIDASE, CHLOROPLASTIC"/>
    <property type="match status" value="1"/>
</dbReference>
<evidence type="ECO:0000256" key="10">
    <source>
        <dbReference type="ARBA" id="ARBA00029426"/>
    </source>
</evidence>
<dbReference type="Pfam" id="PF02910">
    <property type="entry name" value="Succ_DH_flav_C"/>
    <property type="match status" value="1"/>
</dbReference>
<dbReference type="SUPFAM" id="SSF56425">
    <property type="entry name" value="Succinate dehydrogenase/fumarate reductase flavoprotein, catalytic domain"/>
    <property type="match status" value="1"/>
</dbReference>
<dbReference type="InterPro" id="IPR003953">
    <property type="entry name" value="FAD-dep_OxRdtase_2_FAD-bd"/>
</dbReference>
<dbReference type="InterPro" id="IPR036188">
    <property type="entry name" value="FAD/NAD-bd_sf"/>
</dbReference>
<evidence type="ECO:0000256" key="7">
    <source>
        <dbReference type="ARBA" id="ARBA00022642"/>
    </source>
</evidence>
<comment type="catalytic activity">
    <reaction evidence="11">
        <text>L-aspartate + O2 = iminosuccinate + H2O2</text>
        <dbReference type="Rhea" id="RHEA:25876"/>
        <dbReference type="ChEBI" id="CHEBI:15379"/>
        <dbReference type="ChEBI" id="CHEBI:16240"/>
        <dbReference type="ChEBI" id="CHEBI:29991"/>
        <dbReference type="ChEBI" id="CHEBI:77875"/>
        <dbReference type="EC" id="1.4.3.16"/>
    </reaction>
    <physiologicalReaction direction="left-to-right" evidence="11">
        <dbReference type="Rhea" id="RHEA:25877"/>
    </physiologicalReaction>
</comment>
<evidence type="ECO:0000256" key="9">
    <source>
        <dbReference type="ARBA" id="ARBA00023002"/>
    </source>
</evidence>
<sequence length="515" mass="53417">MLRIAVVGSGIAGLIAGLALAGRAETTVFCKAGLGESNSRYAQGGIAAVLDPELRTPGDTVAWHVADTLAAGAGLNDPAAVELLCREAASVIRVLAGHGVDFDADEAWPPGSGHWALGLEAAHSFARILHVGGDASGAGIVAALAAAVHRCVEAGTLQLREHTELLELLVRDGAVRGVRTWTGSGAEIEQEFDAVLLASGGGGQLFEHTTNPAGATADGLAAAWRAGAVVQDLEFFQFHPTLVDHERPFMVSEAVRGEGAVLLDEHGERFMLDVDPAAELAPRDVVARGIAAKIASGGKVFLDARGIAAERGAGFLARRFPGISAQLADRGFDWARQSVPVIPGAHYWMGGIATDLAGRSSLRGLFAIGEAACTGAHGANRLASNSLLEAAVFAARAARAALGAEQHGPWPVFEATPLGLENGLLDPEPGEIPRLMMSRAGLIRDAGSLAVAAKQLALFRPDAPLVTAAQLLVAAAQAREGSIGAHWRSDFPHRDLPQPSATPRRSWINSERLAS</sequence>
<comment type="cofactor">
    <cofactor evidence="1 13">
        <name>FAD</name>
        <dbReference type="ChEBI" id="CHEBI:57692"/>
    </cofactor>
</comment>
<evidence type="ECO:0000256" key="6">
    <source>
        <dbReference type="ARBA" id="ARBA00022630"/>
    </source>
</evidence>
<comment type="pathway">
    <text evidence="2 13">Cofactor biosynthesis; NAD(+) biosynthesis; iminoaspartate from L-aspartate (oxidase route): step 1/1.</text>
</comment>
<gene>
    <name evidence="17" type="ORF">JOE69_000583</name>
</gene>
<keyword evidence="6 13" id="KW-0285">Flavoprotein</keyword>
<dbReference type="Gene3D" id="1.20.58.100">
    <property type="entry name" value="Fumarate reductase/succinate dehydrogenase flavoprotein-like, C-terminal domain"/>
    <property type="match status" value="1"/>
</dbReference>
<organism evidence="17 18">
    <name type="scientific">Arthrobacter russicus</name>
    <dbReference type="NCBI Taxonomy" id="172040"/>
    <lineage>
        <taxon>Bacteria</taxon>
        <taxon>Bacillati</taxon>
        <taxon>Actinomycetota</taxon>
        <taxon>Actinomycetes</taxon>
        <taxon>Micrococcales</taxon>
        <taxon>Micrococcaceae</taxon>
        <taxon>Arthrobacter</taxon>
    </lineage>
</organism>
<evidence type="ECO:0000313" key="17">
    <source>
        <dbReference type="EMBL" id="MDR6268345.1"/>
    </source>
</evidence>
<reference evidence="17 18" key="1">
    <citation type="submission" date="2023-07" db="EMBL/GenBank/DDBJ databases">
        <title>Sequencing the genomes of 1000 actinobacteria strains.</title>
        <authorList>
            <person name="Klenk H.-P."/>
        </authorList>
    </citation>
    <scope>NUCLEOTIDE SEQUENCE [LARGE SCALE GENOMIC DNA]</scope>
    <source>
        <strain evidence="17 18">DSM 14555</strain>
    </source>
</reference>
<dbReference type="Gene3D" id="3.50.50.60">
    <property type="entry name" value="FAD/NAD(P)-binding domain"/>
    <property type="match status" value="1"/>
</dbReference>
<evidence type="ECO:0000256" key="13">
    <source>
        <dbReference type="RuleBase" id="RU362049"/>
    </source>
</evidence>
<accession>A0ABU1J884</accession>
<evidence type="ECO:0000259" key="15">
    <source>
        <dbReference type="Pfam" id="PF00890"/>
    </source>
</evidence>
<dbReference type="Proteomes" id="UP001185069">
    <property type="component" value="Unassembled WGS sequence"/>
</dbReference>
<dbReference type="PANTHER" id="PTHR42716">
    <property type="entry name" value="L-ASPARTATE OXIDASE"/>
    <property type="match status" value="1"/>
</dbReference>
<dbReference type="RefSeq" id="WP_309795972.1">
    <property type="nucleotide sequence ID" value="NZ_BAAAHY010000006.1"/>
</dbReference>
<evidence type="ECO:0000256" key="2">
    <source>
        <dbReference type="ARBA" id="ARBA00004950"/>
    </source>
</evidence>
<evidence type="ECO:0000256" key="3">
    <source>
        <dbReference type="ARBA" id="ARBA00008562"/>
    </source>
</evidence>
<dbReference type="InterPro" id="IPR015939">
    <property type="entry name" value="Fum_Rdtase/Succ_DH_flav-like_C"/>
</dbReference>
<dbReference type="GO" id="GO:0008734">
    <property type="term" value="F:L-aspartate oxidase activity"/>
    <property type="evidence" value="ECO:0007669"/>
    <property type="project" value="UniProtKB-EC"/>
</dbReference>
<dbReference type="NCBIfam" id="TIGR00551">
    <property type="entry name" value="nadB"/>
    <property type="match status" value="1"/>
</dbReference>
<evidence type="ECO:0000256" key="5">
    <source>
        <dbReference type="ARBA" id="ARBA00021901"/>
    </source>
</evidence>
<name>A0ABU1J884_9MICC</name>
<comment type="similarity">
    <text evidence="3 13">Belongs to the FAD-dependent oxidoreductase 2 family. NadB subfamily.</text>
</comment>
<keyword evidence="7 13" id="KW-0662">Pyridine nucleotide biosynthesis</keyword>
<proteinExistence type="inferred from homology"/>
<feature type="domain" description="Fumarate reductase/succinate dehydrogenase flavoprotein-like C-terminal" evidence="16">
    <location>
        <begin position="465"/>
        <end position="495"/>
    </location>
</feature>
<evidence type="ECO:0000313" key="18">
    <source>
        <dbReference type="Proteomes" id="UP001185069"/>
    </source>
</evidence>
<comment type="subcellular location">
    <subcellularLocation>
        <location evidence="13">Cytoplasm</location>
    </subcellularLocation>
</comment>
<dbReference type="Gene3D" id="3.90.700.10">
    <property type="entry name" value="Succinate dehydrogenase/fumarate reductase flavoprotein, catalytic domain"/>
    <property type="match status" value="1"/>
</dbReference>
<dbReference type="PRINTS" id="PR00368">
    <property type="entry name" value="FADPNR"/>
</dbReference>
<dbReference type="EC" id="1.4.3.16" evidence="4 12"/>
<keyword evidence="18" id="KW-1185">Reference proteome</keyword>
<keyword evidence="8 13" id="KW-0274">FAD</keyword>
<dbReference type="InterPro" id="IPR005288">
    <property type="entry name" value="NadB"/>
</dbReference>
<comment type="caution">
    <text evidence="17">The sequence shown here is derived from an EMBL/GenBank/DDBJ whole genome shotgun (WGS) entry which is preliminary data.</text>
</comment>
<evidence type="ECO:0000256" key="11">
    <source>
        <dbReference type="ARBA" id="ARBA00048305"/>
    </source>
</evidence>
<dbReference type="EMBL" id="JAVDQF010000001">
    <property type="protein sequence ID" value="MDR6268345.1"/>
    <property type="molecule type" value="Genomic_DNA"/>
</dbReference>
<feature type="domain" description="FAD-dependent oxidoreductase 2 FAD-binding" evidence="15">
    <location>
        <begin position="4"/>
        <end position="387"/>
    </location>
</feature>
<evidence type="ECO:0000256" key="8">
    <source>
        <dbReference type="ARBA" id="ARBA00022827"/>
    </source>
</evidence>
<evidence type="ECO:0000256" key="1">
    <source>
        <dbReference type="ARBA" id="ARBA00001974"/>
    </source>
</evidence>
<feature type="region of interest" description="Disordered" evidence="14">
    <location>
        <begin position="486"/>
        <end position="515"/>
    </location>
</feature>
<evidence type="ECO:0000256" key="12">
    <source>
        <dbReference type="NCBIfam" id="TIGR00551"/>
    </source>
</evidence>
<protein>
    <recommendedName>
        <fullName evidence="5 12">L-aspartate oxidase</fullName>
        <ecNumber evidence="4 12">1.4.3.16</ecNumber>
    </recommendedName>
</protein>
<keyword evidence="9 13" id="KW-0560">Oxidoreductase</keyword>
<dbReference type="Pfam" id="PF00890">
    <property type="entry name" value="FAD_binding_2"/>
    <property type="match status" value="1"/>
</dbReference>
<dbReference type="InterPro" id="IPR027477">
    <property type="entry name" value="Succ_DH/fumarate_Rdtase_cat_sf"/>
</dbReference>
<evidence type="ECO:0000256" key="14">
    <source>
        <dbReference type="SAM" id="MobiDB-lite"/>
    </source>
</evidence>
<dbReference type="InterPro" id="IPR037099">
    <property type="entry name" value="Fum_R/Succ_DH_flav-like_C_sf"/>
</dbReference>
<evidence type="ECO:0000256" key="4">
    <source>
        <dbReference type="ARBA" id="ARBA00012173"/>
    </source>
</evidence>
<feature type="compositionally biased region" description="Basic and acidic residues" evidence="14">
    <location>
        <begin position="487"/>
        <end position="496"/>
    </location>
</feature>
<evidence type="ECO:0000259" key="16">
    <source>
        <dbReference type="Pfam" id="PF02910"/>
    </source>
</evidence>
<comment type="function">
    <text evidence="10">Catalyzes the oxidation of L-aspartate to iminoaspartate, the first step in the de novo biosynthesis of NAD(+).</text>
</comment>
<feature type="compositionally biased region" description="Polar residues" evidence="14">
    <location>
        <begin position="499"/>
        <end position="509"/>
    </location>
</feature>
<dbReference type="SUPFAM" id="SSF46977">
    <property type="entry name" value="Succinate dehydrogenase/fumarate reductase flavoprotein C-terminal domain"/>
    <property type="match status" value="1"/>
</dbReference>
<dbReference type="SUPFAM" id="SSF51905">
    <property type="entry name" value="FAD/NAD(P)-binding domain"/>
    <property type="match status" value="1"/>
</dbReference>